<protein>
    <submittedName>
        <fullName evidence="2">Snf7-domain-containing protein</fullName>
    </submittedName>
</protein>
<dbReference type="Proteomes" id="UP001182556">
    <property type="component" value="Unassembled WGS sequence"/>
</dbReference>
<keyword evidence="3" id="KW-1185">Reference proteome</keyword>
<dbReference type="GO" id="GO:0009898">
    <property type="term" value="C:cytoplasmic side of plasma membrane"/>
    <property type="evidence" value="ECO:0007669"/>
    <property type="project" value="TreeGrafter"/>
</dbReference>
<dbReference type="EMBL" id="JAODAN010000010">
    <property type="protein sequence ID" value="KAK1921825.1"/>
    <property type="molecule type" value="Genomic_DNA"/>
</dbReference>
<comment type="caution">
    <text evidence="2">The sequence shown here is derived from an EMBL/GenBank/DDBJ whole genome shotgun (WGS) entry which is preliminary data.</text>
</comment>
<sequence length="520" mass="57720">MSLPPFLATSPAPVNPPSAARIKALYASTSTQRETNPTGYDANVTWWTGVIEECLRTGWVGEDRLVLSVNEGLVEKFENAEGARPKGLGGVVDSMTSSPAKLYPLNQFLTLPTPINDPGSLAYRLLARPLLWTVGRLNPFGGERVEKEEAIWKRVHGKEYVHLPLVERAASIVIKHLESHPPLNYSDRLYSVSSFREKFGSLAVPTRSDGKTALPQGDHRLSERDMQVLIKWLSRDAGVLAFDGEVVKVVDDLAEGITEADRGTVTILTTIKTVEKQITSLTSQISRCTVTAKEQLKQNHRSLAMSSLRSKKNLEDILDKRLATLHQLQTVLTSIDTAQNDVEIMGAYETATKTLKGVLAHPSLDLAKVERTTEEMAEALASQEEIDQAIRVGGAVAVGAGGVVIDDDELEKELEGLVIDEQQKQKEREEAEKQRMEVEKQRSAKEREEKERAQRVQAAREQAKAQSTGHGTSQGQAGQTDTAKDDWQKTYDEAQRRKVEEAQRAEIERMNREERRVAAE</sequence>
<evidence type="ECO:0000313" key="2">
    <source>
        <dbReference type="EMBL" id="KAK1921825.1"/>
    </source>
</evidence>
<dbReference type="PANTHER" id="PTHR22761">
    <property type="entry name" value="CHARGED MULTIVESICULAR BODY PROTEIN"/>
    <property type="match status" value="1"/>
</dbReference>
<dbReference type="GO" id="GO:0006900">
    <property type="term" value="P:vesicle budding from membrane"/>
    <property type="evidence" value="ECO:0007669"/>
    <property type="project" value="TreeGrafter"/>
</dbReference>
<organism evidence="2 3">
    <name type="scientific">Papiliotrema laurentii</name>
    <name type="common">Cryptococcus laurentii</name>
    <dbReference type="NCBI Taxonomy" id="5418"/>
    <lineage>
        <taxon>Eukaryota</taxon>
        <taxon>Fungi</taxon>
        <taxon>Dikarya</taxon>
        <taxon>Basidiomycota</taxon>
        <taxon>Agaricomycotina</taxon>
        <taxon>Tremellomycetes</taxon>
        <taxon>Tremellales</taxon>
        <taxon>Rhynchogastremaceae</taxon>
        <taxon>Papiliotrema</taxon>
    </lineage>
</organism>
<name>A0AAD9CWK2_PAPLA</name>
<feature type="compositionally biased region" description="Low complexity" evidence="1">
    <location>
        <begin position="455"/>
        <end position="466"/>
    </location>
</feature>
<gene>
    <name evidence="2" type="ORF">DB88DRAFT_499327</name>
</gene>
<dbReference type="InterPro" id="IPR005024">
    <property type="entry name" value="Snf7_fam"/>
</dbReference>
<accession>A0AAD9CWK2</accession>
<dbReference type="Pfam" id="PF25880">
    <property type="entry name" value="WHD_CHMP7_1st"/>
    <property type="match status" value="1"/>
</dbReference>
<evidence type="ECO:0000256" key="1">
    <source>
        <dbReference type="SAM" id="MobiDB-lite"/>
    </source>
</evidence>
<dbReference type="PANTHER" id="PTHR22761:SF96">
    <property type="entry name" value="BCDNA.GH08385"/>
    <property type="match status" value="1"/>
</dbReference>
<feature type="compositionally biased region" description="Polar residues" evidence="1">
    <location>
        <begin position="467"/>
        <end position="481"/>
    </location>
</feature>
<reference evidence="2" key="1">
    <citation type="submission" date="2023-02" db="EMBL/GenBank/DDBJ databases">
        <title>Identification and recombinant expression of a fungal hydrolase from Papiliotrema laurentii that hydrolyzes apple cutin and clears colloidal polyester polyurethane.</title>
        <authorList>
            <consortium name="DOE Joint Genome Institute"/>
            <person name="Roman V.A."/>
            <person name="Bojanowski C."/>
            <person name="Crable B.R."/>
            <person name="Wagner D.N."/>
            <person name="Hung C.S."/>
            <person name="Nadeau L.J."/>
            <person name="Schratz L."/>
            <person name="Haridas S."/>
            <person name="Pangilinan J."/>
            <person name="Lipzen A."/>
            <person name="Na H."/>
            <person name="Yan M."/>
            <person name="Ng V."/>
            <person name="Grigoriev I.V."/>
            <person name="Spatafora J.W."/>
            <person name="Barlow D."/>
            <person name="Biffinger J."/>
            <person name="Kelley-Loughnane N."/>
            <person name="Varaljay V.A."/>
            <person name="Crookes-Goodson W.J."/>
        </authorList>
    </citation>
    <scope>NUCLEOTIDE SEQUENCE</scope>
    <source>
        <strain evidence="2">5307AH</strain>
    </source>
</reference>
<feature type="compositionally biased region" description="Basic and acidic residues" evidence="1">
    <location>
        <begin position="482"/>
        <end position="520"/>
    </location>
</feature>
<proteinExistence type="predicted"/>
<dbReference type="GO" id="GO:0032511">
    <property type="term" value="P:late endosome to vacuole transport via multivesicular body sorting pathway"/>
    <property type="evidence" value="ECO:0007669"/>
    <property type="project" value="TreeGrafter"/>
</dbReference>
<dbReference type="Pfam" id="PF03357">
    <property type="entry name" value="Snf7"/>
    <property type="match status" value="1"/>
</dbReference>
<dbReference type="GO" id="GO:0000815">
    <property type="term" value="C:ESCRT III complex"/>
    <property type="evidence" value="ECO:0007669"/>
    <property type="project" value="TreeGrafter"/>
</dbReference>
<feature type="compositionally biased region" description="Basic and acidic residues" evidence="1">
    <location>
        <begin position="421"/>
        <end position="454"/>
    </location>
</feature>
<dbReference type="AlphaFoldDB" id="A0AAD9CWK2"/>
<feature type="region of interest" description="Disordered" evidence="1">
    <location>
        <begin position="421"/>
        <end position="520"/>
    </location>
</feature>
<dbReference type="GO" id="GO:0005771">
    <property type="term" value="C:multivesicular body"/>
    <property type="evidence" value="ECO:0007669"/>
    <property type="project" value="TreeGrafter"/>
</dbReference>
<evidence type="ECO:0000313" key="3">
    <source>
        <dbReference type="Proteomes" id="UP001182556"/>
    </source>
</evidence>